<dbReference type="InterPro" id="IPR029068">
    <property type="entry name" value="Glyas_Bleomycin-R_OHBP_Dase"/>
</dbReference>
<keyword evidence="3" id="KW-1185">Reference proteome</keyword>
<dbReference type="Proteomes" id="UP001257909">
    <property type="component" value="Unassembled WGS sequence"/>
</dbReference>
<proteinExistence type="predicted"/>
<gene>
    <name evidence="2" type="ORF">J2W69_001492</name>
</gene>
<name>A0ABU1VYL4_9GAMM</name>
<dbReference type="InterPro" id="IPR041581">
    <property type="entry name" value="Glyoxalase_6"/>
</dbReference>
<evidence type="ECO:0000313" key="3">
    <source>
        <dbReference type="Proteomes" id="UP001257909"/>
    </source>
</evidence>
<evidence type="ECO:0000259" key="1">
    <source>
        <dbReference type="Pfam" id="PF18029"/>
    </source>
</evidence>
<dbReference type="SUPFAM" id="SSF54593">
    <property type="entry name" value="Glyoxalase/Bleomycin resistance protein/Dihydroxybiphenyl dioxygenase"/>
    <property type="match status" value="1"/>
</dbReference>
<accession>A0ABU1VYL4</accession>
<reference evidence="2 3" key="1">
    <citation type="submission" date="2023-07" db="EMBL/GenBank/DDBJ databases">
        <title>Sorghum-associated microbial communities from plants grown in Nebraska, USA.</title>
        <authorList>
            <person name="Schachtman D."/>
        </authorList>
    </citation>
    <scope>NUCLEOTIDE SEQUENCE [LARGE SCALE GENOMIC DNA]</scope>
    <source>
        <strain evidence="2 3">4138</strain>
    </source>
</reference>
<dbReference type="Pfam" id="PF18029">
    <property type="entry name" value="Glyoxalase_6"/>
    <property type="match status" value="1"/>
</dbReference>
<protein>
    <recommendedName>
        <fullName evidence="1">Glyoxalase-like domain-containing protein</fullName>
    </recommendedName>
</protein>
<comment type="caution">
    <text evidence="2">The sequence shown here is derived from an EMBL/GenBank/DDBJ whole genome shotgun (WGS) entry which is preliminary data.</text>
</comment>
<feature type="domain" description="Glyoxalase-like" evidence="1">
    <location>
        <begin position="12"/>
        <end position="73"/>
    </location>
</feature>
<sequence>MMLEVYCNPAEQVPDYPKMHPLLLHLALVSSDPYADSCRLQQAGAQQVDEVNLPDGSLLLMLRDPWGLALQLCRRGAVLNQT</sequence>
<evidence type="ECO:0000313" key="2">
    <source>
        <dbReference type="EMBL" id="MDR7120558.1"/>
    </source>
</evidence>
<organism evidence="2 3">
    <name type="scientific">Rheinheimera soli</name>
    <dbReference type="NCBI Taxonomy" id="443616"/>
    <lineage>
        <taxon>Bacteria</taxon>
        <taxon>Pseudomonadati</taxon>
        <taxon>Pseudomonadota</taxon>
        <taxon>Gammaproteobacteria</taxon>
        <taxon>Chromatiales</taxon>
        <taxon>Chromatiaceae</taxon>
        <taxon>Rheinheimera</taxon>
    </lineage>
</organism>
<dbReference type="RefSeq" id="WP_310276125.1">
    <property type="nucleotide sequence ID" value="NZ_JAVDWR010000003.1"/>
</dbReference>
<dbReference type="EMBL" id="JAVDWR010000003">
    <property type="protein sequence ID" value="MDR7120558.1"/>
    <property type="molecule type" value="Genomic_DNA"/>
</dbReference>